<name>A0ABW9E7Y5_9BURK</name>
<dbReference type="EMBL" id="JAQQCL010000002">
    <property type="protein sequence ID" value="MFM0715436.1"/>
    <property type="molecule type" value="Genomic_DNA"/>
</dbReference>
<dbReference type="RefSeq" id="WP_408152178.1">
    <property type="nucleotide sequence ID" value="NZ_JAQQCL010000002.1"/>
</dbReference>
<proteinExistence type="predicted"/>
<evidence type="ECO:0000313" key="2">
    <source>
        <dbReference type="Proteomes" id="UP001629392"/>
    </source>
</evidence>
<keyword evidence="2" id="KW-1185">Reference proteome</keyword>
<gene>
    <name evidence="1" type="ORF">PQQ73_03735</name>
</gene>
<accession>A0ABW9E7Y5</accession>
<reference evidence="1 2" key="1">
    <citation type="journal article" date="2024" name="Chem. Sci.">
        <title>Discovery of megapolipeptins by genome mining of a Burkholderiales bacteria collection.</title>
        <authorList>
            <person name="Paulo B.S."/>
            <person name="Recchia M.J.J."/>
            <person name="Lee S."/>
            <person name="Fergusson C.H."/>
            <person name="Romanowski S.B."/>
            <person name="Hernandez A."/>
            <person name="Krull N."/>
            <person name="Liu D.Y."/>
            <person name="Cavanagh H."/>
            <person name="Bos A."/>
            <person name="Gray C.A."/>
            <person name="Murphy B.T."/>
            <person name="Linington R.G."/>
            <person name="Eustaquio A.S."/>
        </authorList>
    </citation>
    <scope>NUCLEOTIDE SEQUENCE [LARGE SCALE GENOMIC DNA]</scope>
    <source>
        <strain evidence="1 2">RL17-350-BIC-E</strain>
    </source>
</reference>
<organism evidence="1 2">
    <name type="scientific">Paraburkholderia strydomiana</name>
    <dbReference type="NCBI Taxonomy" id="1245417"/>
    <lineage>
        <taxon>Bacteria</taxon>
        <taxon>Pseudomonadati</taxon>
        <taxon>Pseudomonadota</taxon>
        <taxon>Betaproteobacteria</taxon>
        <taxon>Burkholderiales</taxon>
        <taxon>Burkholderiaceae</taxon>
        <taxon>Paraburkholderia</taxon>
    </lineage>
</organism>
<protein>
    <submittedName>
        <fullName evidence="1">Uncharacterized protein</fullName>
    </submittedName>
</protein>
<evidence type="ECO:0000313" key="1">
    <source>
        <dbReference type="EMBL" id="MFM0715436.1"/>
    </source>
</evidence>
<comment type="caution">
    <text evidence="1">The sequence shown here is derived from an EMBL/GenBank/DDBJ whole genome shotgun (WGS) entry which is preliminary data.</text>
</comment>
<dbReference type="Proteomes" id="UP001629392">
    <property type="component" value="Unassembled WGS sequence"/>
</dbReference>
<sequence>MSNAVLIEMDACLLQKKHLAKFACDSRKKGAILMARNCVDRSVGIRQKSTVSESEMDRMSAQVDPFIGVGGTFHRNSERNRT</sequence>